<dbReference type="RefSeq" id="YP_010086004.1">
    <property type="nucleotide sequence ID" value="NC_055244.1"/>
</dbReference>
<reference evidence="3" key="1">
    <citation type="journal article" date="2019" name="J. Virol.">
        <title>Characterization of Novel Reoviruses [Wad Medani virus (Orbivirus) and Kundal (Coltivirus)] collected from Hyalomma antolicum ticks in India during CCHF surveillance.</title>
        <authorList>
            <person name="Yadav P.D."/>
            <person name="Whitmer S.L."/>
            <person name="Sarkale P."/>
            <person name="Ng T.F."/>
            <person name="Goldsmith C.S."/>
            <person name="Nyayanit D.A."/>
            <person name="Esona M.D."/>
            <person name="Shrivastava-Ranjan P."/>
            <person name="Lakra R."/>
            <person name="Pardeshi P."/>
            <person name="Majumdar T.D."/>
            <person name="Francis A."/>
            <person name="Klena J.D."/>
            <person name="Nichol S.T."/>
            <person name="Stroher U."/>
            <person name="Mourya D."/>
        </authorList>
    </citation>
    <scope>NUCLEOTIDE SEQUENCE [LARGE SCALE GENOMIC DNA]</scope>
    <source>
        <strain evidence="3">MCL-13-T-316</strain>
    </source>
</reference>
<evidence type="ECO:0000313" key="3">
    <source>
        <dbReference type="EMBL" id="AXG65505.1"/>
    </source>
</evidence>
<keyword evidence="2" id="KW-0472">Membrane</keyword>
<keyword evidence="2" id="KW-0812">Transmembrane</keyword>
<keyword evidence="4" id="KW-1185">Reference proteome</keyword>
<dbReference type="EMBL" id="MH327946">
    <property type="protein sequence ID" value="AXG65505.1"/>
    <property type="molecule type" value="Genomic_RNA"/>
</dbReference>
<protein>
    <submittedName>
        <fullName evidence="3">VP12</fullName>
    </submittedName>
</protein>
<organism evidence="3 4">
    <name type="scientific">Kundal virus</name>
    <dbReference type="NCBI Taxonomy" id="2290890"/>
    <lineage>
        <taxon>Viruses</taxon>
        <taxon>Riboviria</taxon>
        <taxon>Orthornavirae</taxon>
        <taxon>Duplornaviricota</taxon>
        <taxon>Resentoviricetes</taxon>
        <taxon>Reovirales</taxon>
        <taxon>Spinareoviridae</taxon>
        <taxon>Coltivirus</taxon>
        <taxon>Coltivirus kundalense</taxon>
        <taxon>Kundal coltivirus</taxon>
    </lineage>
</organism>
<evidence type="ECO:0000313" key="4">
    <source>
        <dbReference type="Proteomes" id="UP000502187"/>
    </source>
</evidence>
<accession>A0A499RII5</accession>
<feature type="transmembrane region" description="Helical" evidence="2">
    <location>
        <begin position="62"/>
        <end position="79"/>
    </location>
</feature>
<evidence type="ECO:0000256" key="1">
    <source>
        <dbReference type="SAM" id="MobiDB-lite"/>
    </source>
</evidence>
<dbReference type="KEGG" id="vg:65246911"/>
<keyword evidence="2" id="KW-1133">Transmembrane helix</keyword>
<dbReference type="Proteomes" id="UP000502187">
    <property type="component" value="Genome"/>
</dbReference>
<name>A0A499RII5_9REOV</name>
<proteinExistence type="predicted"/>
<sequence length="169" mass="18615">MSCNKSVLGAALLTLTFTLQSGSRSIFDFFICESGNSTTNCLPSNGIEHKLFNIGHDLGFDFIYFIIGLLGFELTPGIRKRFGWMTKMMNSPVETEVRYQSNGNTHIRTVSPTAPPPYAPTHSQNSDSLLSRDDLSVVNEIERDIQTLNAIEKQVRNDGVSIANAGNLV</sequence>
<gene>
    <name evidence="3" type="primary">VP12</name>
</gene>
<evidence type="ECO:0000256" key="2">
    <source>
        <dbReference type="SAM" id="Phobius"/>
    </source>
</evidence>
<feature type="region of interest" description="Disordered" evidence="1">
    <location>
        <begin position="105"/>
        <end position="129"/>
    </location>
</feature>
<dbReference type="GeneID" id="65246911"/>